<sequence length="68" mass="7509">MPSMLIKIFVAVALILGTRTYFPASFYTITGFTLLFLLSILLFGRKRATHDSSKIATAEAMKHGRTDG</sequence>
<reference evidence="3" key="1">
    <citation type="submission" date="2016-10" db="EMBL/GenBank/DDBJ databases">
        <authorList>
            <person name="Varghese N."/>
            <person name="Submissions S."/>
        </authorList>
    </citation>
    <scope>NUCLEOTIDE SEQUENCE [LARGE SCALE GENOMIC DNA]</scope>
    <source>
        <strain evidence="3">DSM 26894</strain>
    </source>
</reference>
<feature type="transmembrane region" description="Helical" evidence="1">
    <location>
        <begin position="24"/>
        <end position="44"/>
    </location>
</feature>
<proteinExistence type="predicted"/>
<dbReference type="EMBL" id="FOZW01000019">
    <property type="protein sequence ID" value="SFT24208.1"/>
    <property type="molecule type" value="Genomic_DNA"/>
</dbReference>
<name>A0A1I6WE10_9RHOB</name>
<keyword evidence="1" id="KW-0472">Membrane</keyword>
<keyword evidence="1" id="KW-0812">Transmembrane</keyword>
<keyword evidence="3" id="KW-1185">Reference proteome</keyword>
<keyword evidence="1" id="KW-1133">Transmembrane helix</keyword>
<evidence type="ECO:0000256" key="1">
    <source>
        <dbReference type="SAM" id="Phobius"/>
    </source>
</evidence>
<evidence type="ECO:0000313" key="2">
    <source>
        <dbReference type="EMBL" id="SFT24208.1"/>
    </source>
</evidence>
<accession>A0A1I6WE10</accession>
<organism evidence="2 3">
    <name type="scientific">Alloyangia pacifica</name>
    <dbReference type="NCBI Taxonomy" id="311180"/>
    <lineage>
        <taxon>Bacteria</taxon>
        <taxon>Pseudomonadati</taxon>
        <taxon>Pseudomonadota</taxon>
        <taxon>Alphaproteobacteria</taxon>
        <taxon>Rhodobacterales</taxon>
        <taxon>Roseobacteraceae</taxon>
        <taxon>Alloyangia</taxon>
    </lineage>
</organism>
<dbReference type="AlphaFoldDB" id="A0A1I6WE10"/>
<protein>
    <submittedName>
        <fullName evidence="2">Uncharacterized protein</fullName>
    </submittedName>
</protein>
<evidence type="ECO:0000313" key="3">
    <source>
        <dbReference type="Proteomes" id="UP000199392"/>
    </source>
</evidence>
<dbReference type="Proteomes" id="UP000199392">
    <property type="component" value="Unassembled WGS sequence"/>
</dbReference>
<gene>
    <name evidence="2" type="ORF">SAMN04488050_1192</name>
</gene>